<geneLocation type="plasmid" evidence="2 3">
    <name>pEB170</name>
</geneLocation>
<keyword evidence="2" id="KW-0614">Plasmid</keyword>
<organism evidence="3">
    <name type="scientific">Erwinia billingiae (strain Eb661)</name>
    <dbReference type="NCBI Taxonomy" id="634500"/>
    <lineage>
        <taxon>Bacteria</taxon>
        <taxon>Pseudomonadati</taxon>
        <taxon>Pseudomonadota</taxon>
        <taxon>Gammaproteobacteria</taxon>
        <taxon>Enterobacterales</taxon>
        <taxon>Erwiniaceae</taxon>
        <taxon>Erwinia</taxon>
    </lineage>
</organism>
<name>D8MJU5_ERWBE</name>
<dbReference type="Proteomes" id="UP000008793">
    <property type="component" value="Plasmid pEB170"/>
</dbReference>
<protein>
    <submittedName>
        <fullName evidence="2">Uncharacterized protein</fullName>
    </submittedName>
</protein>
<keyword evidence="3" id="KW-1185">Reference proteome</keyword>
<accession>D8MJU5</accession>
<dbReference type="KEGG" id="ebi:EbC_pEb17200900"/>
<sequence length="44" mass="4964">MKKLLTTHIWPEQPTAPRRNSKPRLTRISSQAALVVILNLCIAP</sequence>
<proteinExistence type="predicted"/>
<feature type="region of interest" description="Disordered" evidence="1">
    <location>
        <begin position="1"/>
        <end position="24"/>
    </location>
</feature>
<gene>
    <name evidence="2" type="ordered locus">EbC_pEb17200900</name>
</gene>
<reference evidence="2 3" key="1">
    <citation type="journal article" date="2010" name="BMC Genomics">
        <title>Genome comparison of the epiphytic bacteria Erwinia billingiae and E. tasmaniensis with the pear pathogen E. pyrifoliae.</title>
        <authorList>
            <person name="Kube M."/>
            <person name="Migdoll A.M."/>
            <person name="Gehring I."/>
            <person name="Heitmann K."/>
            <person name="Mayer Y."/>
            <person name="Kuhl H."/>
            <person name="Knaust F."/>
            <person name="Geider K."/>
            <person name="Reinhardt R."/>
        </authorList>
    </citation>
    <scope>NUCLEOTIDE SEQUENCE [LARGE SCALE GENOMIC DNA]</scope>
    <source>
        <strain evidence="2 3">Eb661</strain>
        <plasmid evidence="2">pEB170</plasmid>
    </source>
</reference>
<dbReference type="EMBL" id="FP236830">
    <property type="protein sequence ID" value="CAX53543.1"/>
    <property type="molecule type" value="Genomic_DNA"/>
</dbReference>
<evidence type="ECO:0000256" key="1">
    <source>
        <dbReference type="SAM" id="MobiDB-lite"/>
    </source>
</evidence>
<dbReference type="HOGENOM" id="CLU_3216002_0_0_6"/>
<evidence type="ECO:0000313" key="2">
    <source>
        <dbReference type="EMBL" id="CAX53543.1"/>
    </source>
</evidence>
<dbReference type="AlphaFoldDB" id="D8MJU5"/>
<evidence type="ECO:0000313" key="3">
    <source>
        <dbReference type="Proteomes" id="UP000008793"/>
    </source>
</evidence>